<keyword evidence="7" id="KW-0732">Signal</keyword>
<dbReference type="AlphaFoldDB" id="A0A7K1ST30"/>
<feature type="domain" description="Glycoside hydrolase family 20 catalytic" evidence="8">
    <location>
        <begin position="151"/>
        <end position="483"/>
    </location>
</feature>
<comment type="catalytic activity">
    <reaction evidence="1">
        <text>Hydrolysis of terminal non-reducing N-acetyl-D-hexosamine residues in N-acetyl-beta-D-hexosaminides.</text>
        <dbReference type="EC" id="3.2.1.52"/>
    </reaction>
</comment>
<dbReference type="EC" id="3.2.1.52" evidence="3"/>
<dbReference type="EMBL" id="WPIK01000002">
    <property type="protein sequence ID" value="MVN20469.1"/>
    <property type="molecule type" value="Genomic_DNA"/>
</dbReference>
<evidence type="ECO:0000259" key="8">
    <source>
        <dbReference type="Pfam" id="PF00728"/>
    </source>
</evidence>
<dbReference type="Proteomes" id="UP000462014">
    <property type="component" value="Unassembled WGS sequence"/>
</dbReference>
<organism evidence="10 11">
    <name type="scientific">Mucilaginibacter arboris</name>
    <dbReference type="NCBI Taxonomy" id="2682090"/>
    <lineage>
        <taxon>Bacteria</taxon>
        <taxon>Pseudomonadati</taxon>
        <taxon>Bacteroidota</taxon>
        <taxon>Sphingobacteriia</taxon>
        <taxon>Sphingobacteriales</taxon>
        <taxon>Sphingobacteriaceae</taxon>
        <taxon>Mucilaginibacter</taxon>
    </lineage>
</organism>
<dbReference type="GO" id="GO:0005975">
    <property type="term" value="P:carbohydrate metabolic process"/>
    <property type="evidence" value="ECO:0007669"/>
    <property type="project" value="InterPro"/>
</dbReference>
<keyword evidence="5" id="KW-0326">Glycosidase</keyword>
<feature type="domain" description="Beta-hexosaminidase bacterial type N-terminal" evidence="9">
    <location>
        <begin position="21"/>
        <end position="148"/>
    </location>
</feature>
<comment type="similarity">
    <text evidence="2">Belongs to the glycosyl hydrolase 20 family.</text>
</comment>
<dbReference type="Pfam" id="PF02838">
    <property type="entry name" value="Glyco_hydro_20b"/>
    <property type="match status" value="1"/>
</dbReference>
<evidence type="ECO:0000313" key="11">
    <source>
        <dbReference type="Proteomes" id="UP000462014"/>
    </source>
</evidence>
<sequence length="539" mass="61384">MKKFVLVLLVMLGNRLIAQQCAIIPLPAHIETVSGSFKINNSVSIAYANNILQNEAGYLQQQLLKYSGLALSIQQSANTAAIQLNLTKPGKKVDEAAYSLEIKPTGAKITAATPQGIFYGITSLLQLVRLGEVKNNTVSINCFSITDQPRYAWRGLLLDESRHFWGKQTVKQLLDWMAFYKLNKFHWHLTDEPGWRMQIKAYPLLTLIGGIGNYSDKLAPAQYYSQEDIKEIIAYAKERFIEVIPEVDMPGHATAANRAYPAFSGGGSAKYSDFTFNPGKDSTYTYLTNILRETDALFPSQMIHLGGDEVSFGNEKWKTNAEVQKLMQDKKLPGLLEVEHYFTKRMADSLFKLNNKVLLWDEAADSDLPKDKTIIFWWRHDKKAQFKKALDKGYDIVLCPRIPFYFDFVQDTTQHFGRKWQGDYVPLDKLYNFTTADLGIAKVQQKQILGVQAALWTENISTEAKLQYMLFPRITALAETSWGADGQKDLPRFKERVKLQLKLYQQDGLYFYDPFHPNQTPEPLSAKELGLLKDQMQKP</sequence>
<feature type="chain" id="PRO_5029787373" description="beta-N-acetylhexosaminidase" evidence="7">
    <location>
        <begin position="19"/>
        <end position="539"/>
    </location>
</feature>
<dbReference type="InterPro" id="IPR017853">
    <property type="entry name" value="GH"/>
</dbReference>
<evidence type="ECO:0000256" key="5">
    <source>
        <dbReference type="ARBA" id="ARBA00023295"/>
    </source>
</evidence>
<proteinExistence type="inferred from homology"/>
<dbReference type="InterPro" id="IPR029018">
    <property type="entry name" value="Hex-like_dom2"/>
</dbReference>
<evidence type="ECO:0000256" key="7">
    <source>
        <dbReference type="SAM" id="SignalP"/>
    </source>
</evidence>
<name>A0A7K1ST30_9SPHI</name>
<comment type="caution">
    <text evidence="10">The sequence shown here is derived from an EMBL/GenBank/DDBJ whole genome shotgun (WGS) entry which is preliminary data.</text>
</comment>
<evidence type="ECO:0000256" key="2">
    <source>
        <dbReference type="ARBA" id="ARBA00006285"/>
    </source>
</evidence>
<protein>
    <recommendedName>
        <fullName evidence="3">beta-N-acetylhexosaminidase</fullName>
        <ecNumber evidence="3">3.2.1.52</ecNumber>
    </recommendedName>
</protein>
<evidence type="ECO:0000313" key="10">
    <source>
        <dbReference type="EMBL" id="MVN20469.1"/>
    </source>
</evidence>
<gene>
    <name evidence="10" type="ORF">GO621_02835</name>
</gene>
<evidence type="ECO:0000256" key="6">
    <source>
        <dbReference type="PIRSR" id="PIRSR625705-1"/>
    </source>
</evidence>
<evidence type="ECO:0000256" key="1">
    <source>
        <dbReference type="ARBA" id="ARBA00001231"/>
    </source>
</evidence>
<dbReference type="GO" id="GO:0004563">
    <property type="term" value="F:beta-N-acetylhexosaminidase activity"/>
    <property type="evidence" value="ECO:0007669"/>
    <property type="project" value="UniProtKB-EC"/>
</dbReference>
<dbReference type="GO" id="GO:0030203">
    <property type="term" value="P:glycosaminoglycan metabolic process"/>
    <property type="evidence" value="ECO:0007669"/>
    <property type="project" value="TreeGrafter"/>
</dbReference>
<evidence type="ECO:0000256" key="3">
    <source>
        <dbReference type="ARBA" id="ARBA00012663"/>
    </source>
</evidence>
<evidence type="ECO:0000259" key="9">
    <source>
        <dbReference type="Pfam" id="PF02838"/>
    </source>
</evidence>
<reference evidence="10 11" key="1">
    <citation type="submission" date="2019-12" db="EMBL/GenBank/DDBJ databases">
        <title>Mucilaginibacter sp. HMF7410 genome sequencing and assembly.</title>
        <authorList>
            <person name="Kang H."/>
            <person name="Cha I."/>
            <person name="Kim H."/>
            <person name="Joh K."/>
        </authorList>
    </citation>
    <scope>NUCLEOTIDE SEQUENCE [LARGE SCALE GENOMIC DNA]</scope>
    <source>
        <strain evidence="10 11">HMF7410</strain>
    </source>
</reference>
<dbReference type="InterPro" id="IPR025705">
    <property type="entry name" value="Beta_hexosaminidase_sua/sub"/>
</dbReference>
<accession>A0A7K1ST30</accession>
<feature type="signal peptide" evidence="7">
    <location>
        <begin position="1"/>
        <end position="18"/>
    </location>
</feature>
<evidence type="ECO:0000256" key="4">
    <source>
        <dbReference type="ARBA" id="ARBA00022801"/>
    </source>
</evidence>
<dbReference type="InterPro" id="IPR015882">
    <property type="entry name" value="HEX_bac_N"/>
</dbReference>
<feature type="active site" description="Proton donor" evidence="6">
    <location>
        <position position="309"/>
    </location>
</feature>
<dbReference type="CDD" id="cd06563">
    <property type="entry name" value="GH20_chitobiase-like"/>
    <property type="match status" value="1"/>
</dbReference>
<dbReference type="SUPFAM" id="SSF51445">
    <property type="entry name" value="(Trans)glycosidases"/>
    <property type="match status" value="1"/>
</dbReference>
<dbReference type="SUPFAM" id="SSF55545">
    <property type="entry name" value="beta-N-acetylhexosaminidase-like domain"/>
    <property type="match status" value="1"/>
</dbReference>
<keyword evidence="4 10" id="KW-0378">Hydrolase</keyword>
<dbReference type="PRINTS" id="PR00738">
    <property type="entry name" value="GLHYDRLASE20"/>
</dbReference>
<keyword evidence="11" id="KW-1185">Reference proteome</keyword>
<dbReference type="InterPro" id="IPR015883">
    <property type="entry name" value="Glyco_hydro_20_cat"/>
</dbReference>
<dbReference type="GO" id="GO:0016020">
    <property type="term" value="C:membrane"/>
    <property type="evidence" value="ECO:0007669"/>
    <property type="project" value="TreeGrafter"/>
</dbReference>
<dbReference type="PANTHER" id="PTHR22600:SF57">
    <property type="entry name" value="BETA-N-ACETYLHEXOSAMINIDASE"/>
    <property type="match status" value="1"/>
</dbReference>
<dbReference type="Pfam" id="PF00728">
    <property type="entry name" value="Glyco_hydro_20"/>
    <property type="match status" value="1"/>
</dbReference>
<dbReference type="Gene3D" id="3.20.20.80">
    <property type="entry name" value="Glycosidases"/>
    <property type="match status" value="1"/>
</dbReference>
<dbReference type="Gene3D" id="3.30.379.10">
    <property type="entry name" value="Chitobiase/beta-hexosaminidase domain 2-like"/>
    <property type="match status" value="1"/>
</dbReference>
<dbReference type="PANTHER" id="PTHR22600">
    <property type="entry name" value="BETA-HEXOSAMINIDASE"/>
    <property type="match status" value="1"/>
</dbReference>